<dbReference type="OrthoDB" id="10510774at2759"/>
<accession>A0A8S3TTB4</accession>
<evidence type="ECO:0000313" key="1">
    <source>
        <dbReference type="EMBL" id="CAG2234474.1"/>
    </source>
</evidence>
<comment type="caution">
    <text evidence="1">The sequence shown here is derived from an EMBL/GenBank/DDBJ whole genome shotgun (WGS) entry which is preliminary data.</text>
</comment>
<name>A0A8S3TTB4_MYTED</name>
<dbReference type="EMBL" id="CAJPWZ010002242">
    <property type="protein sequence ID" value="CAG2234474.1"/>
    <property type="molecule type" value="Genomic_DNA"/>
</dbReference>
<dbReference type="Proteomes" id="UP000683360">
    <property type="component" value="Unassembled WGS sequence"/>
</dbReference>
<reference evidence="1" key="1">
    <citation type="submission" date="2021-03" db="EMBL/GenBank/DDBJ databases">
        <authorList>
            <person name="Bekaert M."/>
        </authorList>
    </citation>
    <scope>NUCLEOTIDE SEQUENCE</scope>
</reference>
<organism evidence="1 2">
    <name type="scientific">Mytilus edulis</name>
    <name type="common">Blue mussel</name>
    <dbReference type="NCBI Taxonomy" id="6550"/>
    <lineage>
        <taxon>Eukaryota</taxon>
        <taxon>Metazoa</taxon>
        <taxon>Spiralia</taxon>
        <taxon>Lophotrochozoa</taxon>
        <taxon>Mollusca</taxon>
        <taxon>Bivalvia</taxon>
        <taxon>Autobranchia</taxon>
        <taxon>Pteriomorphia</taxon>
        <taxon>Mytilida</taxon>
        <taxon>Mytiloidea</taxon>
        <taxon>Mytilidae</taxon>
        <taxon>Mytilinae</taxon>
        <taxon>Mytilus</taxon>
    </lineage>
</organism>
<sequence>MPKIIGDSIQQFHETDEQKQTDQDNLQKNLKDYLKRIQCQTALEIQCHVNEGTFVETNAVRKFIANAEKFDVFVIYGSKGVGKTCSGLEILRQFGEGYNAVRWSKQTVLRRCNIVHSLEKMDGTYLMYDAFNQSYKFKHQMVYEAVAISYFDIDPDTVIDVLTFEFISEMTNVEDNADFVNLLLKESETCTISDETDLSYLDNTVKIKFNFCSALLLYLTRKHNVDNSITVTLYFIERLIKDGIDQILVSSCKKKTILLIFDYLCATEDVDTISAFIVQPLTEWGIDCNFNEFIYRAIDNEKNNTASFLLQYLSQEINLVELIMNLDAVKKPRVVSIASETFKISSSCSYRGTDVTELIKWLITNTPDNTFNINNIVITSASKNLVSLFNLVFAGNQPFDRKRKWCYLLCFSKRMGRGVNNSYG</sequence>
<gene>
    <name evidence="1" type="ORF">MEDL_47086</name>
</gene>
<proteinExistence type="predicted"/>
<keyword evidence="2" id="KW-1185">Reference proteome</keyword>
<dbReference type="AlphaFoldDB" id="A0A8S3TTB4"/>
<evidence type="ECO:0000313" key="2">
    <source>
        <dbReference type="Proteomes" id="UP000683360"/>
    </source>
</evidence>
<protein>
    <submittedName>
        <fullName evidence="1">Uncharacterized protein</fullName>
    </submittedName>
</protein>